<dbReference type="Proteomes" id="UP001143474">
    <property type="component" value="Unassembled WGS sequence"/>
</dbReference>
<dbReference type="RefSeq" id="WP_271219995.1">
    <property type="nucleotide sequence ID" value="NZ_BAAAVD010000020.1"/>
</dbReference>
<keyword evidence="3" id="KW-1185">Reference proteome</keyword>
<evidence type="ECO:0000313" key="2">
    <source>
        <dbReference type="EMBL" id="GLK11623.1"/>
    </source>
</evidence>
<evidence type="ECO:0000313" key="3">
    <source>
        <dbReference type="Proteomes" id="UP001143474"/>
    </source>
</evidence>
<reference evidence="2" key="1">
    <citation type="journal article" date="2014" name="Int. J. Syst. Evol. Microbiol.">
        <title>Complete genome sequence of Corynebacterium casei LMG S-19264T (=DSM 44701T), isolated from a smear-ripened cheese.</title>
        <authorList>
            <consortium name="US DOE Joint Genome Institute (JGI-PGF)"/>
            <person name="Walter F."/>
            <person name="Albersmeier A."/>
            <person name="Kalinowski J."/>
            <person name="Ruckert C."/>
        </authorList>
    </citation>
    <scope>NUCLEOTIDE SEQUENCE</scope>
    <source>
        <strain evidence="2">VKM Ac-2007</strain>
    </source>
</reference>
<dbReference type="Pfam" id="PF04149">
    <property type="entry name" value="DUF397"/>
    <property type="match status" value="1"/>
</dbReference>
<organism evidence="2 3">
    <name type="scientific">Streptosporangium carneum</name>
    <dbReference type="NCBI Taxonomy" id="47481"/>
    <lineage>
        <taxon>Bacteria</taxon>
        <taxon>Bacillati</taxon>
        <taxon>Actinomycetota</taxon>
        <taxon>Actinomycetes</taxon>
        <taxon>Streptosporangiales</taxon>
        <taxon>Streptosporangiaceae</taxon>
        <taxon>Streptosporangium</taxon>
    </lineage>
</organism>
<feature type="domain" description="DUF397" evidence="1">
    <location>
        <begin position="26"/>
        <end position="71"/>
    </location>
</feature>
<proteinExistence type="predicted"/>
<accession>A0A9W6MF86</accession>
<sequence>MTVNLYDIDLTGASFLRPCGGNQGDEEMDNCVEIAAIPGEDAAFAVRDSKNPAAGTLRFTGTELRWLAAQVGGLF</sequence>
<dbReference type="InterPro" id="IPR007278">
    <property type="entry name" value="DUF397"/>
</dbReference>
<evidence type="ECO:0000259" key="1">
    <source>
        <dbReference type="Pfam" id="PF04149"/>
    </source>
</evidence>
<name>A0A9W6MF86_9ACTN</name>
<dbReference type="EMBL" id="BSEV01000012">
    <property type="protein sequence ID" value="GLK11623.1"/>
    <property type="molecule type" value="Genomic_DNA"/>
</dbReference>
<protein>
    <recommendedName>
        <fullName evidence="1">DUF397 domain-containing protein</fullName>
    </recommendedName>
</protein>
<dbReference type="AlphaFoldDB" id="A0A9W6MF86"/>
<comment type="caution">
    <text evidence="2">The sequence shown here is derived from an EMBL/GenBank/DDBJ whole genome shotgun (WGS) entry which is preliminary data.</text>
</comment>
<reference evidence="2" key="2">
    <citation type="submission" date="2023-01" db="EMBL/GenBank/DDBJ databases">
        <authorList>
            <person name="Sun Q."/>
            <person name="Evtushenko L."/>
        </authorList>
    </citation>
    <scope>NUCLEOTIDE SEQUENCE</scope>
    <source>
        <strain evidence="2">VKM Ac-2007</strain>
    </source>
</reference>
<gene>
    <name evidence="2" type="ORF">GCM10017600_50300</name>
</gene>